<reference evidence="16 17" key="1">
    <citation type="submission" date="2023-05" db="EMBL/GenBank/DDBJ databases">
        <title>Lithophilousrod everest ZFBP1038 complete genpme.</title>
        <authorList>
            <person name="Tian M."/>
        </authorList>
    </citation>
    <scope>NUCLEOTIDE SEQUENCE [LARGE SCALE GENOMIC DNA]</scope>
    <source>
        <strain evidence="16 17">ZFBP1038</strain>
    </source>
</reference>
<dbReference type="EMBL" id="CP090958">
    <property type="protein sequence ID" value="WGW13050.1"/>
    <property type="molecule type" value="Genomic_DNA"/>
</dbReference>
<keyword evidence="4 13" id="KW-0436">Ligase</keyword>
<dbReference type="PROSITE" id="PS00843">
    <property type="entry name" value="DALA_DALA_LIGASE_1"/>
    <property type="match status" value="1"/>
</dbReference>
<evidence type="ECO:0000256" key="9">
    <source>
        <dbReference type="ARBA" id="ARBA00022960"/>
    </source>
</evidence>
<keyword evidence="8" id="KW-0460">Magnesium</keyword>
<accession>A0ABY8QVK1</accession>
<comment type="function">
    <text evidence="13">Cell wall formation.</text>
</comment>
<evidence type="ECO:0000256" key="3">
    <source>
        <dbReference type="ARBA" id="ARBA00010871"/>
    </source>
</evidence>
<protein>
    <recommendedName>
        <fullName evidence="13">D-alanine--D-alanine ligase</fullName>
        <ecNumber evidence="13">6.3.2.4</ecNumber>
    </recommendedName>
    <alternativeName>
        <fullName evidence="13">D-Ala-D-Ala ligase</fullName>
    </alternativeName>
    <alternativeName>
        <fullName evidence="13">D-alanylalanine synthetase</fullName>
    </alternativeName>
</protein>
<keyword evidence="9 13" id="KW-0133">Cell shape</keyword>
<dbReference type="Pfam" id="PF01820">
    <property type="entry name" value="Dala_Dala_lig_N"/>
    <property type="match status" value="1"/>
</dbReference>
<dbReference type="SUPFAM" id="SSF56059">
    <property type="entry name" value="Glutathione synthetase ATP-binding domain-like"/>
    <property type="match status" value="1"/>
</dbReference>
<organism evidence="16 17">
    <name type="scientific">Saxibacter everestensis</name>
    <dbReference type="NCBI Taxonomy" id="2909229"/>
    <lineage>
        <taxon>Bacteria</taxon>
        <taxon>Bacillati</taxon>
        <taxon>Actinomycetota</taxon>
        <taxon>Actinomycetes</taxon>
        <taxon>Micrococcales</taxon>
        <taxon>Brevibacteriaceae</taxon>
        <taxon>Saxibacter</taxon>
    </lineage>
</organism>
<dbReference type="HAMAP" id="MF_00047">
    <property type="entry name" value="Dala_Dala_lig"/>
    <property type="match status" value="1"/>
</dbReference>
<dbReference type="Gene3D" id="3.40.50.20">
    <property type="match status" value="1"/>
</dbReference>
<dbReference type="PANTHER" id="PTHR23132:SF25">
    <property type="entry name" value="D-ALANINE--D-ALANINE LIGASE A"/>
    <property type="match status" value="1"/>
</dbReference>
<keyword evidence="17" id="KW-1185">Reference proteome</keyword>
<keyword evidence="7 14" id="KW-0067">ATP-binding</keyword>
<evidence type="ECO:0000256" key="13">
    <source>
        <dbReference type="HAMAP-Rule" id="MF_00047"/>
    </source>
</evidence>
<sequence length="378" mass="40489">MNTEHEMPQPQSRKPRVAVIFGGRSSEHSVSCATAAGVLGAIDRERYDVVPLGITRQGQWVRGSDASRYVLEAANLPEVDGSESSIVPPLSTTSAQLVELTPGHVPQELGAVDVVFPLLHGPYGEDGTLQGMLELSDTRYVGAGVFASAASMDKHYMKVVLEGAGIPVGPYTVITDRQWRTDPESATKRALALGFPLFVKPARAGSSIGISKVESAKDLAAAIEQAREHDRKVIVEAGIVGREIECGVLQGFGDAPPEASKLGEIVVDAATAFYDFDSKYLDEGNVELRCPADLPDDITARVQELAAQTFDAVGAEGLARVDVFVTDDGSVIVNELNTMPGFTPFSMFPRVWQASGLDYPELVDRLIQLALSRPIGLR</sequence>
<dbReference type="Pfam" id="PF07478">
    <property type="entry name" value="Dala_Dala_lig_C"/>
    <property type="match status" value="1"/>
</dbReference>
<dbReference type="InterPro" id="IPR016185">
    <property type="entry name" value="PreATP-grasp_dom_sf"/>
</dbReference>
<evidence type="ECO:0000256" key="7">
    <source>
        <dbReference type="ARBA" id="ARBA00022840"/>
    </source>
</evidence>
<evidence type="ECO:0000256" key="6">
    <source>
        <dbReference type="ARBA" id="ARBA00022741"/>
    </source>
</evidence>
<dbReference type="InterPro" id="IPR011761">
    <property type="entry name" value="ATP-grasp"/>
</dbReference>
<dbReference type="InterPro" id="IPR011095">
    <property type="entry name" value="Dala_Dala_lig_C"/>
</dbReference>
<evidence type="ECO:0000256" key="12">
    <source>
        <dbReference type="ARBA" id="ARBA00023316"/>
    </source>
</evidence>
<evidence type="ECO:0000256" key="10">
    <source>
        <dbReference type="ARBA" id="ARBA00022984"/>
    </source>
</evidence>
<comment type="subcellular location">
    <subcellularLocation>
        <location evidence="13">Cytoplasm</location>
    </subcellularLocation>
</comment>
<gene>
    <name evidence="13" type="primary">ddl</name>
    <name evidence="16" type="ORF">LWF01_04560</name>
</gene>
<dbReference type="SUPFAM" id="SSF52440">
    <property type="entry name" value="PreATP-grasp domain"/>
    <property type="match status" value="1"/>
</dbReference>
<dbReference type="Proteomes" id="UP001209083">
    <property type="component" value="Chromosome"/>
</dbReference>
<dbReference type="InterPro" id="IPR005905">
    <property type="entry name" value="D_ala_D_ala"/>
</dbReference>
<comment type="cofactor">
    <cofactor evidence="1">
        <name>Mn(2+)</name>
        <dbReference type="ChEBI" id="CHEBI:29035"/>
    </cofactor>
</comment>
<evidence type="ECO:0000256" key="5">
    <source>
        <dbReference type="ARBA" id="ARBA00022723"/>
    </source>
</evidence>
<keyword evidence="11" id="KW-0464">Manganese</keyword>
<dbReference type="InterPro" id="IPR011127">
    <property type="entry name" value="Dala_Dala_lig_N"/>
</dbReference>
<evidence type="ECO:0000256" key="11">
    <source>
        <dbReference type="ARBA" id="ARBA00023211"/>
    </source>
</evidence>
<keyword evidence="10 13" id="KW-0573">Peptidoglycan synthesis</keyword>
<evidence type="ECO:0000256" key="14">
    <source>
        <dbReference type="PROSITE-ProRule" id="PRU00409"/>
    </source>
</evidence>
<dbReference type="Gene3D" id="3.30.470.20">
    <property type="entry name" value="ATP-grasp fold, B domain"/>
    <property type="match status" value="1"/>
</dbReference>
<comment type="catalytic activity">
    <reaction evidence="13">
        <text>2 D-alanine + ATP = D-alanyl-D-alanine + ADP + phosphate + H(+)</text>
        <dbReference type="Rhea" id="RHEA:11224"/>
        <dbReference type="ChEBI" id="CHEBI:15378"/>
        <dbReference type="ChEBI" id="CHEBI:30616"/>
        <dbReference type="ChEBI" id="CHEBI:43474"/>
        <dbReference type="ChEBI" id="CHEBI:57416"/>
        <dbReference type="ChEBI" id="CHEBI:57822"/>
        <dbReference type="ChEBI" id="CHEBI:456216"/>
        <dbReference type="EC" id="6.3.2.4"/>
    </reaction>
</comment>
<dbReference type="NCBIfam" id="NF002528">
    <property type="entry name" value="PRK01966.1-4"/>
    <property type="match status" value="1"/>
</dbReference>
<evidence type="ECO:0000259" key="15">
    <source>
        <dbReference type="PROSITE" id="PS50975"/>
    </source>
</evidence>
<comment type="similarity">
    <text evidence="3 13">Belongs to the D-alanine--D-alanine ligase family.</text>
</comment>
<evidence type="ECO:0000313" key="16">
    <source>
        <dbReference type="EMBL" id="WGW13050.1"/>
    </source>
</evidence>
<proteinExistence type="inferred from homology"/>
<dbReference type="RefSeq" id="WP_349639858.1">
    <property type="nucleotide sequence ID" value="NZ_CP090958.1"/>
</dbReference>
<keyword evidence="12 13" id="KW-0961">Cell wall biogenesis/degradation</keyword>
<dbReference type="PIRSF" id="PIRSF039102">
    <property type="entry name" value="Ddl/VanB"/>
    <property type="match status" value="1"/>
</dbReference>
<dbReference type="InterPro" id="IPR013815">
    <property type="entry name" value="ATP_grasp_subdomain_1"/>
</dbReference>
<keyword evidence="5" id="KW-0479">Metal-binding</keyword>
<keyword evidence="13" id="KW-0963">Cytoplasm</keyword>
<comment type="cofactor">
    <cofactor evidence="2">
        <name>Mg(2+)</name>
        <dbReference type="ChEBI" id="CHEBI:18420"/>
    </cofactor>
</comment>
<dbReference type="PROSITE" id="PS50975">
    <property type="entry name" value="ATP_GRASP"/>
    <property type="match status" value="1"/>
</dbReference>
<evidence type="ECO:0000256" key="1">
    <source>
        <dbReference type="ARBA" id="ARBA00001936"/>
    </source>
</evidence>
<dbReference type="GO" id="GO:0016874">
    <property type="term" value="F:ligase activity"/>
    <property type="evidence" value="ECO:0007669"/>
    <property type="project" value="UniProtKB-KW"/>
</dbReference>
<evidence type="ECO:0000256" key="8">
    <source>
        <dbReference type="ARBA" id="ARBA00022842"/>
    </source>
</evidence>
<dbReference type="NCBIfam" id="TIGR01205">
    <property type="entry name" value="D_ala_D_alaTIGR"/>
    <property type="match status" value="1"/>
</dbReference>
<keyword evidence="6 14" id="KW-0547">Nucleotide-binding</keyword>
<evidence type="ECO:0000256" key="4">
    <source>
        <dbReference type="ARBA" id="ARBA00022598"/>
    </source>
</evidence>
<feature type="domain" description="ATP-grasp" evidence="15">
    <location>
        <begin position="158"/>
        <end position="368"/>
    </location>
</feature>
<dbReference type="Gene3D" id="3.30.1490.20">
    <property type="entry name" value="ATP-grasp fold, A domain"/>
    <property type="match status" value="1"/>
</dbReference>
<dbReference type="EC" id="6.3.2.4" evidence="13"/>
<dbReference type="PROSITE" id="PS00844">
    <property type="entry name" value="DALA_DALA_LIGASE_2"/>
    <property type="match status" value="1"/>
</dbReference>
<dbReference type="InterPro" id="IPR000291">
    <property type="entry name" value="D-Ala_lig_Van_CS"/>
</dbReference>
<name>A0ABY8QVK1_9MICO</name>
<comment type="pathway">
    <text evidence="13">Cell wall biogenesis; peptidoglycan biosynthesis.</text>
</comment>
<evidence type="ECO:0000313" key="17">
    <source>
        <dbReference type="Proteomes" id="UP001209083"/>
    </source>
</evidence>
<evidence type="ECO:0000256" key="2">
    <source>
        <dbReference type="ARBA" id="ARBA00001946"/>
    </source>
</evidence>
<dbReference type="PANTHER" id="PTHR23132">
    <property type="entry name" value="D-ALANINE--D-ALANINE LIGASE"/>
    <property type="match status" value="1"/>
</dbReference>